<protein>
    <submittedName>
        <fullName evidence="2">D site-binding protein</fullName>
    </submittedName>
</protein>
<organism evidence="2 3">
    <name type="scientific">Nocardia brasiliensis</name>
    <dbReference type="NCBI Taxonomy" id="37326"/>
    <lineage>
        <taxon>Bacteria</taxon>
        <taxon>Bacillati</taxon>
        <taxon>Actinomycetota</taxon>
        <taxon>Actinomycetes</taxon>
        <taxon>Mycobacteriales</taxon>
        <taxon>Nocardiaceae</taxon>
        <taxon>Nocardia</taxon>
    </lineage>
</organism>
<dbReference type="EMBL" id="CP046171">
    <property type="protein sequence ID" value="QIS05933.1"/>
    <property type="molecule type" value="Genomic_DNA"/>
</dbReference>
<evidence type="ECO:0000313" key="3">
    <source>
        <dbReference type="Proteomes" id="UP000501705"/>
    </source>
</evidence>
<dbReference type="RefSeq" id="WP_167464986.1">
    <property type="nucleotide sequence ID" value="NZ_CP046171.1"/>
</dbReference>
<sequence>MDGVHPAGGSAELAGLIDRYGEELLADFQHHYHLDLADVLRPGSGLTPRRALVLIAHLPHDAAFVAAWRGGPHYRGWDEDRYLAVAQVNAVRELSYLYLSAHAKRRPAPPEPIPTPDSETRRHSKPNEFAELMRRAKAASSG</sequence>
<dbReference type="Proteomes" id="UP000501705">
    <property type="component" value="Chromosome"/>
</dbReference>
<proteinExistence type="predicted"/>
<name>A0A6G9XYN8_NOCBR</name>
<evidence type="ECO:0000313" key="2">
    <source>
        <dbReference type="EMBL" id="QIS05933.1"/>
    </source>
</evidence>
<feature type="compositionally biased region" description="Basic and acidic residues" evidence="1">
    <location>
        <begin position="118"/>
        <end position="134"/>
    </location>
</feature>
<accession>A0A6G9XYN8</accession>
<evidence type="ECO:0000256" key="1">
    <source>
        <dbReference type="SAM" id="MobiDB-lite"/>
    </source>
</evidence>
<gene>
    <name evidence="2" type="ORF">F5X71_29740</name>
</gene>
<dbReference type="AlphaFoldDB" id="A0A6G9XYN8"/>
<feature type="region of interest" description="Disordered" evidence="1">
    <location>
        <begin position="103"/>
        <end position="142"/>
    </location>
</feature>
<reference evidence="2 3" key="1">
    <citation type="journal article" date="2019" name="ACS Chem. Biol.">
        <title>Identification and Mobilization of a Cryptic Antibiotic Biosynthesis Gene Locus from a Human-Pathogenic Nocardia Isolate.</title>
        <authorList>
            <person name="Herisse M."/>
            <person name="Ishida K."/>
            <person name="Porter J.L."/>
            <person name="Howden B."/>
            <person name="Hertweck C."/>
            <person name="Stinear T.P."/>
            <person name="Pidot S.J."/>
        </authorList>
    </citation>
    <scope>NUCLEOTIDE SEQUENCE [LARGE SCALE GENOMIC DNA]</scope>
    <source>
        <strain evidence="2 3">AUSMDU00024985</strain>
    </source>
</reference>